<dbReference type="Pfam" id="PF01047">
    <property type="entry name" value="MarR"/>
    <property type="match status" value="1"/>
</dbReference>
<dbReference type="PANTHER" id="PTHR39515:SF2">
    <property type="entry name" value="HTH-TYPE TRANSCRIPTIONAL REGULATOR RV0880"/>
    <property type="match status" value="1"/>
</dbReference>
<gene>
    <name evidence="2" type="ORF">ACFQ16_11515</name>
</gene>
<reference evidence="3" key="1">
    <citation type="journal article" date="2019" name="Int. J. Syst. Evol. Microbiol.">
        <title>The Global Catalogue of Microorganisms (GCM) 10K type strain sequencing project: providing services to taxonomists for standard genome sequencing and annotation.</title>
        <authorList>
            <consortium name="The Broad Institute Genomics Platform"/>
            <consortium name="The Broad Institute Genome Sequencing Center for Infectious Disease"/>
            <person name="Wu L."/>
            <person name="Ma J."/>
        </authorList>
    </citation>
    <scope>NUCLEOTIDE SEQUENCE [LARGE SCALE GENOMIC DNA]</scope>
    <source>
        <strain evidence="3">CCUG 56401</strain>
    </source>
</reference>
<dbReference type="InterPro" id="IPR052526">
    <property type="entry name" value="HTH-type_Bedaq_tolerance"/>
</dbReference>
<protein>
    <submittedName>
        <fullName evidence="2">MarR family winged helix-turn-helix transcriptional regulator</fullName>
    </submittedName>
</protein>
<feature type="domain" description="HTH marR-type" evidence="1">
    <location>
        <begin position="8"/>
        <end position="143"/>
    </location>
</feature>
<dbReference type="InterPro" id="IPR036388">
    <property type="entry name" value="WH-like_DNA-bd_sf"/>
</dbReference>
<dbReference type="InterPro" id="IPR036390">
    <property type="entry name" value="WH_DNA-bd_sf"/>
</dbReference>
<dbReference type="RefSeq" id="WP_263247721.1">
    <property type="nucleotide sequence ID" value="NZ_BAABLT010000017.1"/>
</dbReference>
<dbReference type="PANTHER" id="PTHR39515">
    <property type="entry name" value="CONSERVED PROTEIN"/>
    <property type="match status" value="1"/>
</dbReference>
<dbReference type="SMART" id="SM00347">
    <property type="entry name" value="HTH_MARR"/>
    <property type="match status" value="1"/>
</dbReference>
<dbReference type="Gene3D" id="1.10.10.10">
    <property type="entry name" value="Winged helix-like DNA-binding domain superfamily/Winged helix DNA-binding domain"/>
    <property type="match status" value="1"/>
</dbReference>
<dbReference type="EMBL" id="JBHTIW010000006">
    <property type="protein sequence ID" value="MFD0920369.1"/>
    <property type="molecule type" value="Genomic_DNA"/>
</dbReference>
<dbReference type="SUPFAM" id="SSF46785">
    <property type="entry name" value="Winged helix' DNA-binding domain"/>
    <property type="match status" value="1"/>
</dbReference>
<comment type="caution">
    <text evidence="2">The sequence shown here is derived from an EMBL/GenBank/DDBJ whole genome shotgun (WGS) entry which is preliminary data.</text>
</comment>
<proteinExistence type="predicted"/>
<keyword evidence="3" id="KW-1185">Reference proteome</keyword>
<evidence type="ECO:0000313" key="2">
    <source>
        <dbReference type="EMBL" id="MFD0920369.1"/>
    </source>
</evidence>
<organism evidence="2 3">
    <name type="scientific">Saccharopolyspora rosea</name>
    <dbReference type="NCBI Taxonomy" id="524884"/>
    <lineage>
        <taxon>Bacteria</taxon>
        <taxon>Bacillati</taxon>
        <taxon>Actinomycetota</taxon>
        <taxon>Actinomycetes</taxon>
        <taxon>Pseudonocardiales</taxon>
        <taxon>Pseudonocardiaceae</taxon>
        <taxon>Saccharopolyspora</taxon>
    </lineage>
</organism>
<dbReference type="InterPro" id="IPR000835">
    <property type="entry name" value="HTH_MarR-typ"/>
</dbReference>
<accession>A0ABW3FU75</accession>
<dbReference type="Proteomes" id="UP001597018">
    <property type="component" value="Unassembled WGS sequence"/>
</dbReference>
<name>A0ABW3FU75_9PSEU</name>
<dbReference type="PROSITE" id="PS50995">
    <property type="entry name" value="HTH_MARR_2"/>
    <property type="match status" value="1"/>
</dbReference>
<evidence type="ECO:0000259" key="1">
    <source>
        <dbReference type="PROSITE" id="PS50995"/>
    </source>
</evidence>
<sequence length="153" mass="16480">MSDAVAVGDELMSVISALRRLVRRKLRPEMPGPRLRGAHVELLRLVEERPGVGVTAAARALHMAPNSVSTLVNQLLDDGMLSRATDPEDRRAARLHLTDAAARRLESWRAARSELVGGGVAELPASDVAALEQALPVLRRLLVNLDGDERGAS</sequence>
<evidence type="ECO:0000313" key="3">
    <source>
        <dbReference type="Proteomes" id="UP001597018"/>
    </source>
</evidence>